<sequence>MTSLTSYFNKHFSPENYSQRGYGDSFHKLQVANTLGYSEKKLLNSDENVREQVNISVGLNSNNYVHCNVNQSKGFRENISTKEIESKVISTLESELRKLSIRNGNGNSVGDESYNISLEKNNPTILSDLCHPRFNSAQNTRHDSFIQELTFDSLPDDALITIKQTKPIHNIALFISFNYDLNNHFFQEECNAHGFHALFHDVKDHINIVPIAKLITDVVINCWSRDWNIIVFFSSEPILPISAVTALLKLLRAYFDQKILDIVIIWPNVHEGTRPWIDEQCRVAKATACIQGVKVSDIVPQIMSYFDNGDCSKEINGTTTLFGEKKITICYHEFNNSHPAAMRIDDKIWLDVKRYFTIMKGEIEQASLTENNSHDGNILLENILRKALYNKFSQHSPLKYMLLSTRIASIYFTQEICQCNVYSDSKDIAKSDTDILKAKFTSILEEVRYNLMQEERKRIESEKYRNLMNREKNLFLL</sequence>
<evidence type="ECO:0000313" key="1">
    <source>
        <dbReference type="EMBL" id="GBB99439.1"/>
    </source>
</evidence>
<dbReference type="EMBL" id="BEXD01002802">
    <property type="protein sequence ID" value="GBB99439.1"/>
    <property type="molecule type" value="Genomic_DNA"/>
</dbReference>
<keyword evidence="3" id="KW-1185">Reference proteome</keyword>
<dbReference type="AlphaFoldDB" id="A0A2Z6RR15"/>
<protein>
    <submittedName>
        <fullName evidence="1">Uncharacterized protein</fullName>
    </submittedName>
</protein>
<proteinExistence type="predicted"/>
<comment type="caution">
    <text evidence="1">The sequence shown here is derived from an EMBL/GenBank/DDBJ whole genome shotgun (WGS) entry which is preliminary data.</text>
</comment>
<dbReference type="Proteomes" id="UP000247702">
    <property type="component" value="Unassembled WGS sequence"/>
</dbReference>
<evidence type="ECO:0000313" key="2">
    <source>
        <dbReference type="EMBL" id="GET04861.1"/>
    </source>
</evidence>
<reference evidence="2" key="2">
    <citation type="submission" date="2019-10" db="EMBL/GenBank/DDBJ databases">
        <title>Conservation and host-specific expression of non-tandemly repeated heterogenous ribosome RNA gene in arbuscular mycorrhizal fungi.</title>
        <authorList>
            <person name="Maeda T."/>
            <person name="Kobayashi Y."/>
            <person name="Nakagawa T."/>
            <person name="Ezawa T."/>
            <person name="Yamaguchi K."/>
            <person name="Bino T."/>
            <person name="Nishimoto Y."/>
            <person name="Shigenobu S."/>
            <person name="Kawaguchi M."/>
        </authorList>
    </citation>
    <scope>NUCLEOTIDE SEQUENCE</scope>
    <source>
        <strain evidence="2">HR1</strain>
    </source>
</reference>
<name>A0A2Z6RR15_9GLOM</name>
<gene>
    <name evidence="2" type="ORF">RCL2_003115300</name>
    <name evidence="1" type="ORF">RclHR1_03520019</name>
</gene>
<organism evidence="1 3">
    <name type="scientific">Rhizophagus clarus</name>
    <dbReference type="NCBI Taxonomy" id="94130"/>
    <lineage>
        <taxon>Eukaryota</taxon>
        <taxon>Fungi</taxon>
        <taxon>Fungi incertae sedis</taxon>
        <taxon>Mucoromycota</taxon>
        <taxon>Glomeromycotina</taxon>
        <taxon>Glomeromycetes</taxon>
        <taxon>Glomerales</taxon>
        <taxon>Glomeraceae</taxon>
        <taxon>Rhizophagus</taxon>
    </lineage>
</organism>
<dbReference type="OrthoDB" id="206452at2759"/>
<evidence type="ECO:0000313" key="3">
    <source>
        <dbReference type="Proteomes" id="UP000247702"/>
    </source>
</evidence>
<dbReference type="Proteomes" id="UP000615446">
    <property type="component" value="Unassembled WGS sequence"/>
</dbReference>
<reference evidence="1 3" key="1">
    <citation type="submission" date="2017-11" db="EMBL/GenBank/DDBJ databases">
        <title>The genome of Rhizophagus clarus HR1 reveals common genetic basis of auxotrophy among arbuscular mycorrhizal fungi.</title>
        <authorList>
            <person name="Kobayashi Y."/>
        </authorList>
    </citation>
    <scope>NUCLEOTIDE SEQUENCE [LARGE SCALE GENOMIC DNA]</scope>
    <source>
        <strain evidence="1 3">HR1</strain>
    </source>
</reference>
<accession>A0A2Z6RR15</accession>
<dbReference type="InterPro" id="IPR037238">
    <property type="entry name" value="YbiA-like_sf"/>
</dbReference>
<dbReference type="EMBL" id="BLAL01000357">
    <property type="protein sequence ID" value="GET04861.1"/>
    <property type="molecule type" value="Genomic_DNA"/>
</dbReference>
<dbReference type="SUPFAM" id="SSF143990">
    <property type="entry name" value="YbiA-like"/>
    <property type="match status" value="1"/>
</dbReference>